<dbReference type="OrthoDB" id="10005568at2"/>
<keyword evidence="1" id="KW-1133">Transmembrane helix</keyword>
<keyword evidence="1" id="KW-0472">Membrane</keyword>
<reference evidence="3" key="1">
    <citation type="submission" date="2017-04" db="EMBL/GenBank/DDBJ databases">
        <authorList>
            <person name="Varghese N."/>
            <person name="Submissions S."/>
        </authorList>
    </citation>
    <scope>NUCLEOTIDE SEQUENCE [LARGE SCALE GENOMIC DNA]</scope>
    <source>
        <strain evidence="3">DSM 44073</strain>
    </source>
</reference>
<dbReference type="STRING" id="40571.SAMN05660733_02143"/>
<dbReference type="Proteomes" id="UP000192840">
    <property type="component" value="Unassembled WGS sequence"/>
</dbReference>
<proteinExistence type="predicted"/>
<dbReference type="EMBL" id="FWYC01000005">
    <property type="protein sequence ID" value="SMC85661.1"/>
    <property type="molecule type" value="Genomic_DNA"/>
</dbReference>
<sequence>MGTTEEDIEKLGEELAALRLHYRQAGHNLATQVAEDLSFVREAREEVERITTILRGTELFGRYAQDADHHARVANRWRAAAVFVLLLSPLFLVLIEKLAAISGVALAVTFAPMFTLFIYASVESHNHRRREFDRRRISLRVSAIEAFTKQRRDAGRAGDRKIAEELMDEFVRKHFIQPDLDSNDMSYLGPRLSLVTVFSRGGRQQSPRAAGSASPKQ</sequence>
<name>A0A1W2CKE6_9PSEU</name>
<evidence type="ECO:0000313" key="3">
    <source>
        <dbReference type="Proteomes" id="UP000192840"/>
    </source>
</evidence>
<accession>A0A1W2CKE6</accession>
<feature type="transmembrane region" description="Helical" evidence="1">
    <location>
        <begin position="77"/>
        <end position="95"/>
    </location>
</feature>
<dbReference type="RefSeq" id="WP_030475098.1">
    <property type="nucleotide sequence ID" value="NZ_FWYC01000005.1"/>
</dbReference>
<gene>
    <name evidence="2" type="ORF">SAMN05660733_02143</name>
</gene>
<dbReference type="AlphaFoldDB" id="A0A1W2CKE6"/>
<evidence type="ECO:0000256" key="1">
    <source>
        <dbReference type="SAM" id="Phobius"/>
    </source>
</evidence>
<organism evidence="2 3">
    <name type="scientific">Lentzea albidocapillata</name>
    <dbReference type="NCBI Taxonomy" id="40571"/>
    <lineage>
        <taxon>Bacteria</taxon>
        <taxon>Bacillati</taxon>
        <taxon>Actinomycetota</taxon>
        <taxon>Actinomycetes</taxon>
        <taxon>Pseudonocardiales</taxon>
        <taxon>Pseudonocardiaceae</taxon>
        <taxon>Lentzea</taxon>
    </lineage>
</organism>
<feature type="transmembrane region" description="Helical" evidence="1">
    <location>
        <begin position="101"/>
        <end position="122"/>
    </location>
</feature>
<protein>
    <submittedName>
        <fullName evidence="2">Uncharacterized protein</fullName>
    </submittedName>
</protein>
<keyword evidence="3" id="KW-1185">Reference proteome</keyword>
<evidence type="ECO:0000313" key="2">
    <source>
        <dbReference type="EMBL" id="SMC85661.1"/>
    </source>
</evidence>
<keyword evidence="1" id="KW-0812">Transmembrane</keyword>